<comment type="caution">
    <text evidence="2">The sequence shown here is derived from an EMBL/GenBank/DDBJ whole genome shotgun (WGS) entry which is preliminary data.</text>
</comment>
<feature type="compositionally biased region" description="Basic residues" evidence="1">
    <location>
        <begin position="38"/>
        <end position="47"/>
    </location>
</feature>
<proteinExistence type="predicted"/>
<reference evidence="2" key="1">
    <citation type="submission" date="2020-04" db="EMBL/GenBank/DDBJ databases">
        <title>Draft genome resource of the tomato pathogen Pseudocercospora fuligena.</title>
        <authorList>
            <person name="Zaccaron A."/>
        </authorList>
    </citation>
    <scope>NUCLEOTIDE SEQUENCE</scope>
    <source>
        <strain evidence="2">PF001</strain>
    </source>
</reference>
<feature type="compositionally biased region" description="Basic residues" evidence="1">
    <location>
        <begin position="87"/>
        <end position="100"/>
    </location>
</feature>
<evidence type="ECO:0000256" key="1">
    <source>
        <dbReference type="SAM" id="MobiDB-lite"/>
    </source>
</evidence>
<gene>
    <name evidence="2" type="ORF">HII31_04193</name>
</gene>
<organism evidence="2 3">
    <name type="scientific">Pseudocercospora fuligena</name>
    <dbReference type="NCBI Taxonomy" id="685502"/>
    <lineage>
        <taxon>Eukaryota</taxon>
        <taxon>Fungi</taxon>
        <taxon>Dikarya</taxon>
        <taxon>Ascomycota</taxon>
        <taxon>Pezizomycotina</taxon>
        <taxon>Dothideomycetes</taxon>
        <taxon>Dothideomycetidae</taxon>
        <taxon>Mycosphaerellales</taxon>
        <taxon>Mycosphaerellaceae</taxon>
        <taxon>Pseudocercospora</taxon>
    </lineage>
</organism>
<dbReference type="Proteomes" id="UP000660729">
    <property type="component" value="Unassembled WGS sequence"/>
</dbReference>
<dbReference type="OrthoDB" id="5375264at2759"/>
<dbReference type="EMBL" id="JABCIY010000061">
    <property type="protein sequence ID" value="KAF7194388.1"/>
    <property type="molecule type" value="Genomic_DNA"/>
</dbReference>
<evidence type="ECO:0000313" key="2">
    <source>
        <dbReference type="EMBL" id="KAF7194388.1"/>
    </source>
</evidence>
<name>A0A8H6RNI8_9PEZI</name>
<feature type="region of interest" description="Disordered" evidence="1">
    <location>
        <begin position="24"/>
        <end position="111"/>
    </location>
</feature>
<sequence>MDGFDGDMNIISGADKKYFTKTPANVSADHWDTPPPTVKKRGGKKRIVAPGESSDEGAPKTKKIKKQSEGKPLAGPSKAAAAALARPKQKRKSTGKKHAQTRPIPRSHDECDEADRLLLELRDDGGDWKDIRPKWTELTGEKTAPSTLPNRYARIKSNLTVIEEGDNERLLQAKRQVEDTFDATKWELIANIVEEKGGQRYLGLVLKRQYKKLMNLRAAERRRARAVAARSSDEFEMICTN</sequence>
<accession>A0A8H6RNI8</accession>
<evidence type="ECO:0008006" key="4">
    <source>
        <dbReference type="Google" id="ProtNLM"/>
    </source>
</evidence>
<feature type="compositionally biased region" description="Low complexity" evidence="1">
    <location>
        <begin position="70"/>
        <end position="86"/>
    </location>
</feature>
<evidence type="ECO:0000313" key="3">
    <source>
        <dbReference type="Proteomes" id="UP000660729"/>
    </source>
</evidence>
<dbReference type="AlphaFoldDB" id="A0A8H6RNI8"/>
<keyword evidence="3" id="KW-1185">Reference proteome</keyword>
<protein>
    <recommendedName>
        <fullName evidence="4">Myb-like domain-containing protein</fullName>
    </recommendedName>
</protein>